<evidence type="ECO:0000313" key="2">
    <source>
        <dbReference type="Proteomes" id="UP001231189"/>
    </source>
</evidence>
<dbReference type="InterPro" id="IPR051382">
    <property type="entry name" value="CYP450_AA/FA_Hydroxylases"/>
</dbReference>
<dbReference type="InterPro" id="IPR036396">
    <property type="entry name" value="Cyt_P450_sf"/>
</dbReference>
<dbReference type="GO" id="GO:0020037">
    <property type="term" value="F:heme binding"/>
    <property type="evidence" value="ECO:0007669"/>
    <property type="project" value="InterPro"/>
</dbReference>
<dbReference type="PANTHER" id="PTHR47949">
    <property type="entry name" value="CYTOCHROME P450 703A2-RELATED-RELATED"/>
    <property type="match status" value="1"/>
</dbReference>
<dbReference type="SUPFAM" id="SSF48264">
    <property type="entry name" value="Cytochrome P450"/>
    <property type="match status" value="1"/>
</dbReference>
<organism evidence="1 2">
    <name type="scientific">Lolium multiflorum</name>
    <name type="common">Italian ryegrass</name>
    <name type="synonym">Lolium perenne subsp. multiflorum</name>
    <dbReference type="NCBI Taxonomy" id="4521"/>
    <lineage>
        <taxon>Eukaryota</taxon>
        <taxon>Viridiplantae</taxon>
        <taxon>Streptophyta</taxon>
        <taxon>Embryophyta</taxon>
        <taxon>Tracheophyta</taxon>
        <taxon>Spermatophyta</taxon>
        <taxon>Magnoliopsida</taxon>
        <taxon>Liliopsida</taxon>
        <taxon>Poales</taxon>
        <taxon>Poaceae</taxon>
        <taxon>BOP clade</taxon>
        <taxon>Pooideae</taxon>
        <taxon>Poodae</taxon>
        <taxon>Poeae</taxon>
        <taxon>Poeae Chloroplast Group 2 (Poeae type)</taxon>
        <taxon>Loliodinae</taxon>
        <taxon>Loliinae</taxon>
        <taxon>Lolium</taxon>
    </lineage>
</organism>
<comment type="caution">
    <text evidence="1">The sequence shown here is derived from an EMBL/GenBank/DDBJ whole genome shotgun (WGS) entry which is preliminary data.</text>
</comment>
<dbReference type="Gene3D" id="1.10.630.10">
    <property type="entry name" value="Cytochrome P450"/>
    <property type="match status" value="1"/>
</dbReference>
<dbReference type="InterPro" id="IPR001128">
    <property type="entry name" value="Cyt_P450"/>
</dbReference>
<protein>
    <submittedName>
        <fullName evidence="1">Uncharacterized protein</fullName>
    </submittedName>
</protein>
<dbReference type="Proteomes" id="UP001231189">
    <property type="component" value="Unassembled WGS sequence"/>
</dbReference>
<dbReference type="EMBL" id="JAUUTY010000003">
    <property type="protein sequence ID" value="KAK1668034.1"/>
    <property type="molecule type" value="Genomic_DNA"/>
</dbReference>
<dbReference type="GO" id="GO:0004497">
    <property type="term" value="F:monooxygenase activity"/>
    <property type="evidence" value="ECO:0007669"/>
    <property type="project" value="InterPro"/>
</dbReference>
<accession>A0AAD8WML2</accession>
<dbReference type="GO" id="GO:0016705">
    <property type="term" value="F:oxidoreductase activity, acting on paired donors, with incorporation or reduction of molecular oxygen"/>
    <property type="evidence" value="ECO:0007669"/>
    <property type="project" value="InterPro"/>
</dbReference>
<dbReference type="Pfam" id="PF00067">
    <property type="entry name" value="p450"/>
    <property type="match status" value="1"/>
</dbReference>
<dbReference type="AlphaFoldDB" id="A0AAD8WML2"/>
<gene>
    <name evidence="1" type="ORF">QYE76_056193</name>
</gene>
<proteinExistence type="predicted"/>
<reference evidence="1" key="1">
    <citation type="submission" date="2023-07" db="EMBL/GenBank/DDBJ databases">
        <title>A chromosome-level genome assembly of Lolium multiflorum.</title>
        <authorList>
            <person name="Chen Y."/>
            <person name="Copetti D."/>
            <person name="Kolliker R."/>
            <person name="Studer B."/>
        </authorList>
    </citation>
    <scope>NUCLEOTIDE SEQUENCE</scope>
    <source>
        <strain evidence="1">02402/16</strain>
        <tissue evidence="1">Leaf</tissue>
    </source>
</reference>
<sequence length="121" mass="13125">MENYSLLMGDISGDEDGGGDGIGVDGEAFRGHFPVRRRVGTETPVPQILASRWRRLWKVSRTVAFSSIAAACIRKAFRLHPIAPFNVPHVAITDTIVAGYGVPKASHLLLSRTGLCRNPTV</sequence>
<keyword evidence="2" id="KW-1185">Reference proteome</keyword>
<dbReference type="GO" id="GO:0005506">
    <property type="term" value="F:iron ion binding"/>
    <property type="evidence" value="ECO:0007669"/>
    <property type="project" value="InterPro"/>
</dbReference>
<evidence type="ECO:0000313" key="1">
    <source>
        <dbReference type="EMBL" id="KAK1668034.1"/>
    </source>
</evidence>
<name>A0AAD8WML2_LOLMU</name>
<dbReference type="PANTHER" id="PTHR47949:SF4">
    <property type="entry name" value="TYROSINE N-MONOOXYGENASE"/>
    <property type="match status" value="1"/>
</dbReference>